<feature type="domain" description="PAS" evidence="3">
    <location>
        <begin position="65"/>
        <end position="104"/>
    </location>
</feature>
<dbReference type="InterPro" id="IPR029787">
    <property type="entry name" value="Nucleotide_cyclase"/>
</dbReference>
<feature type="domain" description="PAS" evidence="3">
    <location>
        <begin position="191"/>
        <end position="263"/>
    </location>
</feature>
<dbReference type="PROSITE" id="PS50883">
    <property type="entry name" value="EAL"/>
    <property type="match status" value="1"/>
</dbReference>
<dbReference type="InterPro" id="IPR035919">
    <property type="entry name" value="EAL_sf"/>
</dbReference>
<comment type="caution">
    <text evidence="7">The sequence shown here is derived from an EMBL/GenBank/DDBJ whole genome shotgun (WGS) entry which is preliminary data.</text>
</comment>
<dbReference type="InterPro" id="IPR035965">
    <property type="entry name" value="PAS-like_dom_sf"/>
</dbReference>
<evidence type="ECO:0000256" key="2">
    <source>
        <dbReference type="SAM" id="Phobius"/>
    </source>
</evidence>
<dbReference type="InterPro" id="IPR000700">
    <property type="entry name" value="PAS-assoc_C"/>
</dbReference>
<dbReference type="SUPFAM" id="SSF141868">
    <property type="entry name" value="EAL domain-like"/>
    <property type="match status" value="1"/>
</dbReference>
<dbReference type="PROSITE" id="PS50113">
    <property type="entry name" value="PAC"/>
    <property type="match status" value="1"/>
</dbReference>
<dbReference type="SUPFAM" id="SSF55785">
    <property type="entry name" value="PYP-like sensor domain (PAS domain)"/>
    <property type="match status" value="2"/>
</dbReference>
<dbReference type="PANTHER" id="PTHR44757">
    <property type="entry name" value="DIGUANYLATE CYCLASE DGCP"/>
    <property type="match status" value="1"/>
</dbReference>
<feature type="domain" description="EAL" evidence="5">
    <location>
        <begin position="494"/>
        <end position="744"/>
    </location>
</feature>
<evidence type="ECO:0000313" key="7">
    <source>
        <dbReference type="EMBL" id="MFC6790123.1"/>
    </source>
</evidence>
<dbReference type="Gene3D" id="3.30.450.20">
    <property type="entry name" value="PAS domain"/>
    <property type="match status" value="2"/>
</dbReference>
<dbReference type="Pfam" id="PF12860">
    <property type="entry name" value="PAS_7"/>
    <property type="match status" value="1"/>
</dbReference>
<sequence>MMAVEIVPDPARAPETETFPRGALALAIAAGMLTILAMSALALFVEHLRRTNRFLREGKQLLREKTELLDTVLETMDQGLMMVDASGLVRVCNERAATLLGLPPALMRAHPSFEAVSFHQIAEGRLGNAPEALRRWNFEDMAPGETYAFEQEAPHGCVVEVRLVPVVEGGAVLTFTDITARKRAETQVAQSEARLALALDAGSDGLWDSDLVSGEAWCSARWWEVLGYTPGELEPHARTWRMLVHPEDAARTERVLQDHIDGRTPLYECEHRMRRSDGGWAWLLTRGRVVARAEDGTPLRFVGTQIDISARKAAERQIAHMARHDGLTDLPNRALFYERLDDRLSELRLRGGRAAVLCLDLDRFKAVNDRLGHLAGDTVLRAVAHRIRVELHAEDVVARLGGDEFAVLVADGGDLAAIEDLARRLIGSVNEPVYFEEQRMEVGLSIGIALAPEHGKSGEEIFKRADLALYRAKLEGRNTYRVFEAAMDEAVAERLDLECDLRRAIAENELTLHYQPQVNTGGRDLVGFEALVRWRHPTRGLVPPSVFVPLAEQSGTILSLGEWVLRAACREAATWDRPLKIAVNLSPMQFQQADLADRILAILAETGLPPARLELEITESVIINDMARALGILRRLKSFGISIAMDDFGTGYSSLATLQAFPFDKIKIDRSFVGHVEGSPQAAVIVRAVLSLGRSLGMGVVAEGVETPDQMRFLTDEACDEVQGYLVGKPQPIDVFARYLRGENAESAWMVDTLADQEEAGPTQTKRPLKRAGTNGG</sequence>
<keyword evidence="2" id="KW-1133">Transmembrane helix</keyword>
<dbReference type="NCBIfam" id="TIGR00229">
    <property type="entry name" value="sensory_box"/>
    <property type="match status" value="1"/>
</dbReference>
<reference evidence="8" key="1">
    <citation type="journal article" date="2019" name="Int. J. Syst. Evol. Microbiol.">
        <title>The Global Catalogue of Microorganisms (GCM) 10K type strain sequencing project: providing services to taxonomists for standard genome sequencing and annotation.</title>
        <authorList>
            <consortium name="The Broad Institute Genomics Platform"/>
            <consortium name="The Broad Institute Genome Sequencing Center for Infectious Disease"/>
            <person name="Wu L."/>
            <person name="Ma J."/>
        </authorList>
    </citation>
    <scope>NUCLEOTIDE SEQUENCE [LARGE SCALE GENOMIC DNA]</scope>
    <source>
        <strain evidence="8">CCUG 48316</strain>
    </source>
</reference>
<dbReference type="InterPro" id="IPR013655">
    <property type="entry name" value="PAS_fold_3"/>
</dbReference>
<dbReference type="RefSeq" id="WP_378969552.1">
    <property type="nucleotide sequence ID" value="NZ_JBHSWN010000001.1"/>
</dbReference>
<dbReference type="SMART" id="SM00052">
    <property type="entry name" value="EAL"/>
    <property type="match status" value="1"/>
</dbReference>
<feature type="transmembrane region" description="Helical" evidence="2">
    <location>
        <begin position="23"/>
        <end position="45"/>
    </location>
</feature>
<dbReference type="InterPro" id="IPR043128">
    <property type="entry name" value="Rev_trsase/Diguanyl_cyclase"/>
</dbReference>
<keyword evidence="2" id="KW-0472">Membrane</keyword>
<dbReference type="SUPFAM" id="SSF55073">
    <property type="entry name" value="Nucleotide cyclase"/>
    <property type="match status" value="1"/>
</dbReference>
<dbReference type="InterPro" id="IPR001633">
    <property type="entry name" value="EAL_dom"/>
</dbReference>
<dbReference type="CDD" id="cd00130">
    <property type="entry name" value="PAS"/>
    <property type="match status" value="1"/>
</dbReference>
<evidence type="ECO:0000259" key="6">
    <source>
        <dbReference type="PROSITE" id="PS50887"/>
    </source>
</evidence>
<dbReference type="Pfam" id="PF00563">
    <property type="entry name" value="EAL"/>
    <property type="match status" value="1"/>
</dbReference>
<keyword evidence="8" id="KW-1185">Reference proteome</keyword>
<protein>
    <submittedName>
        <fullName evidence="7">Bifunctional diguanylate cyclase/phosphodiesterase</fullName>
    </submittedName>
</protein>
<evidence type="ECO:0000313" key="8">
    <source>
        <dbReference type="Proteomes" id="UP001596292"/>
    </source>
</evidence>
<dbReference type="SMART" id="SM00086">
    <property type="entry name" value="PAC"/>
    <property type="match status" value="1"/>
</dbReference>
<name>A0ABW2BIC8_9HYPH</name>
<dbReference type="EMBL" id="JBHSWN010000001">
    <property type="protein sequence ID" value="MFC6790123.1"/>
    <property type="molecule type" value="Genomic_DNA"/>
</dbReference>
<dbReference type="Pfam" id="PF08447">
    <property type="entry name" value="PAS_3"/>
    <property type="match status" value="1"/>
</dbReference>
<proteinExistence type="predicted"/>
<dbReference type="Proteomes" id="UP001596292">
    <property type="component" value="Unassembled WGS sequence"/>
</dbReference>
<dbReference type="InterPro" id="IPR052155">
    <property type="entry name" value="Biofilm_reg_signaling"/>
</dbReference>
<organism evidence="7 8">
    <name type="scientific">Methylobacterium komagatae</name>
    <dbReference type="NCBI Taxonomy" id="374425"/>
    <lineage>
        <taxon>Bacteria</taxon>
        <taxon>Pseudomonadati</taxon>
        <taxon>Pseudomonadota</taxon>
        <taxon>Alphaproteobacteria</taxon>
        <taxon>Hyphomicrobiales</taxon>
        <taxon>Methylobacteriaceae</taxon>
        <taxon>Methylobacterium</taxon>
    </lineage>
</organism>
<evidence type="ECO:0000256" key="1">
    <source>
        <dbReference type="SAM" id="MobiDB-lite"/>
    </source>
</evidence>
<feature type="region of interest" description="Disordered" evidence="1">
    <location>
        <begin position="756"/>
        <end position="777"/>
    </location>
</feature>
<keyword evidence="2" id="KW-0812">Transmembrane</keyword>
<dbReference type="SMART" id="SM00091">
    <property type="entry name" value="PAS"/>
    <property type="match status" value="2"/>
</dbReference>
<feature type="domain" description="PAC" evidence="4">
    <location>
        <begin position="267"/>
        <end position="320"/>
    </location>
</feature>
<dbReference type="CDD" id="cd01949">
    <property type="entry name" value="GGDEF"/>
    <property type="match status" value="1"/>
</dbReference>
<feature type="domain" description="GGDEF" evidence="6">
    <location>
        <begin position="352"/>
        <end position="485"/>
    </location>
</feature>
<dbReference type="InterPro" id="IPR000014">
    <property type="entry name" value="PAS"/>
</dbReference>
<dbReference type="SMART" id="SM00267">
    <property type="entry name" value="GGDEF"/>
    <property type="match status" value="1"/>
</dbReference>
<dbReference type="PROSITE" id="PS50112">
    <property type="entry name" value="PAS"/>
    <property type="match status" value="2"/>
</dbReference>
<dbReference type="PROSITE" id="PS50887">
    <property type="entry name" value="GGDEF"/>
    <property type="match status" value="1"/>
</dbReference>
<dbReference type="Gene3D" id="3.20.20.450">
    <property type="entry name" value="EAL domain"/>
    <property type="match status" value="1"/>
</dbReference>
<evidence type="ECO:0000259" key="5">
    <source>
        <dbReference type="PROSITE" id="PS50883"/>
    </source>
</evidence>
<dbReference type="NCBIfam" id="TIGR00254">
    <property type="entry name" value="GGDEF"/>
    <property type="match status" value="1"/>
</dbReference>
<dbReference type="Gene3D" id="3.30.70.270">
    <property type="match status" value="1"/>
</dbReference>
<dbReference type="Pfam" id="PF00990">
    <property type="entry name" value="GGDEF"/>
    <property type="match status" value="1"/>
</dbReference>
<dbReference type="CDD" id="cd01948">
    <property type="entry name" value="EAL"/>
    <property type="match status" value="1"/>
</dbReference>
<dbReference type="InterPro" id="IPR000160">
    <property type="entry name" value="GGDEF_dom"/>
</dbReference>
<dbReference type="PANTHER" id="PTHR44757:SF2">
    <property type="entry name" value="BIOFILM ARCHITECTURE MAINTENANCE PROTEIN MBAA"/>
    <property type="match status" value="1"/>
</dbReference>
<evidence type="ECO:0000259" key="3">
    <source>
        <dbReference type="PROSITE" id="PS50112"/>
    </source>
</evidence>
<evidence type="ECO:0000259" key="4">
    <source>
        <dbReference type="PROSITE" id="PS50113"/>
    </source>
</evidence>
<dbReference type="InterPro" id="IPR001610">
    <property type="entry name" value="PAC"/>
</dbReference>
<accession>A0ABW2BIC8</accession>
<gene>
    <name evidence="7" type="ORF">ACFQE0_11145</name>
</gene>